<sequence length="666" mass="75145">MAARRWTRACNGQGAQPLITDFHAPAAQSSADHQQPVNVVWHKWSDLRLLDHEPLVRAHARPGLVLHVHLVELPLLAGVSRVGRVPRCSARRASFWRVSVTDLSQRLEHRDQQLLVCAVAKPADFFVQLCKRFPVASVFAHCEFCDEELKTEAEVRSALSSCGAKLETCWGGLTVNHIDDLGFDPADPAQMPMYKGEFNGIAKKRPIRAVLPIPVLRSPPPLEACECGSTAIEAAFLMGPSVPPPDARQTFTWSGGEAAALDYFKRYMETGQLKNYRGATESFAHGDHNPVNAGTRLSPWLAFGCISARMVVHEARSFERTHGKSSSTGKGNGKMGSTGARLHTELNFRDFLRFSALSWGTKLFKIGGIFQISGVKWSYDQGLFEKWRAGQTGYPFVDAGMRELATTGYMSHLHRQCCAAFLVRDLRLDWRLGAEHFESCLIDHTPDANWGNWSYRILQRPGLVQSRQNYPVEKHITTVECIAWPAVHDAHLEHTLRWVPELRGLPRDLAREPWRTEMVADKRIKVKPYKDLPLWFCAANRVNWDYEYFWLPGHAWTVSKATGAPKKCYNFSLGRDYPRPLVPPLNLEIDLDALPVCHSWGDTDLDQRPHVWGTPGDLDRGTTTATTTTSPTETTTHQQQQQQPQQQQQQQRRWSGNKLEEGQQQQ</sequence>
<dbReference type="GO" id="GO:0003904">
    <property type="term" value="F:deoxyribodipyrimidine photo-lyase activity"/>
    <property type="evidence" value="ECO:0007669"/>
    <property type="project" value="TreeGrafter"/>
</dbReference>
<dbReference type="EMBL" id="CAJNNW010032901">
    <property type="protein sequence ID" value="CAE8716070.1"/>
    <property type="molecule type" value="Genomic_DNA"/>
</dbReference>
<evidence type="ECO:0000256" key="5">
    <source>
        <dbReference type="PIRSR" id="PIRSR602081-2"/>
    </source>
</evidence>
<feature type="site" description="Electron transfer via tryptophanyl radical" evidence="5">
    <location>
        <position position="377"/>
    </location>
</feature>
<name>A0A813KUH1_POLGL</name>
<dbReference type="InterPro" id="IPR014729">
    <property type="entry name" value="Rossmann-like_a/b/a_fold"/>
</dbReference>
<dbReference type="Gene3D" id="1.25.40.80">
    <property type="match status" value="1"/>
</dbReference>
<dbReference type="Pfam" id="PF00875">
    <property type="entry name" value="DNA_photolyase"/>
    <property type="match status" value="1"/>
</dbReference>
<dbReference type="Pfam" id="PF03441">
    <property type="entry name" value="FAD_binding_7"/>
    <property type="match status" value="1"/>
</dbReference>
<dbReference type="Gene3D" id="3.40.50.620">
    <property type="entry name" value="HUPs"/>
    <property type="match status" value="1"/>
</dbReference>
<dbReference type="PROSITE" id="PS51645">
    <property type="entry name" value="PHR_CRY_ALPHA_BETA"/>
    <property type="match status" value="1"/>
</dbReference>
<dbReference type="SUPFAM" id="SSF48173">
    <property type="entry name" value="Cryptochrome/photolyase FAD-binding domain"/>
    <property type="match status" value="1"/>
</dbReference>
<evidence type="ECO:0000256" key="1">
    <source>
        <dbReference type="ARBA" id="ARBA00005862"/>
    </source>
</evidence>
<comment type="caution">
    <text evidence="8">The sequence shown here is derived from an EMBL/GenBank/DDBJ whole genome shotgun (WGS) entry which is preliminary data.</text>
</comment>
<dbReference type="InterPro" id="IPR036134">
    <property type="entry name" value="Crypto/Photolyase_FAD-like_sf"/>
</dbReference>
<protein>
    <recommendedName>
        <fullName evidence="7">Photolyase/cryptochrome alpha/beta domain-containing protein</fullName>
    </recommendedName>
</protein>
<evidence type="ECO:0000259" key="7">
    <source>
        <dbReference type="PROSITE" id="PS51645"/>
    </source>
</evidence>
<organism evidence="8 9">
    <name type="scientific">Polarella glacialis</name>
    <name type="common">Dinoflagellate</name>
    <dbReference type="NCBI Taxonomy" id="89957"/>
    <lineage>
        <taxon>Eukaryota</taxon>
        <taxon>Sar</taxon>
        <taxon>Alveolata</taxon>
        <taxon>Dinophyceae</taxon>
        <taxon>Suessiales</taxon>
        <taxon>Suessiaceae</taxon>
        <taxon>Polarella</taxon>
    </lineage>
</organism>
<dbReference type="GO" id="GO:0071949">
    <property type="term" value="F:FAD binding"/>
    <property type="evidence" value="ECO:0007669"/>
    <property type="project" value="TreeGrafter"/>
</dbReference>
<accession>A0A813KUH1</accession>
<evidence type="ECO:0000256" key="4">
    <source>
        <dbReference type="PIRSR" id="PIRSR602081-1"/>
    </source>
</evidence>
<proteinExistence type="inferred from homology"/>
<dbReference type="GO" id="GO:0000719">
    <property type="term" value="P:photoreactive repair"/>
    <property type="evidence" value="ECO:0007669"/>
    <property type="project" value="TreeGrafter"/>
</dbReference>
<feature type="site" description="Electron transfer via tryptophanyl radical" evidence="5">
    <location>
        <position position="430"/>
    </location>
</feature>
<comment type="cofactor">
    <cofactor evidence="4">
        <name>FAD</name>
        <dbReference type="ChEBI" id="CHEBI:57692"/>
    </cofactor>
    <text evidence="4">Binds 1 FAD per subunit.</text>
</comment>
<feature type="domain" description="Photolyase/cryptochrome alpha/beta" evidence="7">
    <location>
        <begin position="37"/>
        <end position="174"/>
    </location>
</feature>
<dbReference type="GO" id="GO:0003677">
    <property type="term" value="F:DNA binding"/>
    <property type="evidence" value="ECO:0007669"/>
    <property type="project" value="TreeGrafter"/>
</dbReference>
<dbReference type="AlphaFoldDB" id="A0A813KUH1"/>
<keyword evidence="2 4" id="KW-0285">Flavoprotein</keyword>
<dbReference type="InterPro" id="IPR002081">
    <property type="entry name" value="Cryptochrome/DNA_photolyase_1"/>
</dbReference>
<gene>
    <name evidence="8" type="ORF">PGLA2088_LOCUS38910</name>
</gene>
<evidence type="ECO:0000256" key="2">
    <source>
        <dbReference type="ARBA" id="ARBA00022630"/>
    </source>
</evidence>
<dbReference type="InterPro" id="IPR006050">
    <property type="entry name" value="DNA_photolyase_N"/>
</dbReference>
<reference evidence="8" key="1">
    <citation type="submission" date="2021-02" db="EMBL/GenBank/DDBJ databases">
        <authorList>
            <person name="Dougan E. K."/>
            <person name="Rhodes N."/>
            <person name="Thang M."/>
            <person name="Chan C."/>
        </authorList>
    </citation>
    <scope>NUCLEOTIDE SEQUENCE</scope>
</reference>
<evidence type="ECO:0000313" key="9">
    <source>
        <dbReference type="Proteomes" id="UP000626109"/>
    </source>
</evidence>
<feature type="region of interest" description="Disordered" evidence="6">
    <location>
        <begin position="605"/>
        <end position="666"/>
    </location>
</feature>
<feature type="site" description="Electron transfer via tryptophanyl radical" evidence="5">
    <location>
        <position position="453"/>
    </location>
</feature>
<dbReference type="PANTHER" id="PTHR11455">
    <property type="entry name" value="CRYPTOCHROME"/>
    <property type="match status" value="1"/>
</dbReference>
<feature type="compositionally biased region" description="Low complexity" evidence="6">
    <location>
        <begin position="622"/>
        <end position="651"/>
    </location>
</feature>
<feature type="binding site" evidence="4">
    <location>
        <position position="276"/>
    </location>
    <ligand>
        <name>FAD</name>
        <dbReference type="ChEBI" id="CHEBI:57692"/>
    </ligand>
</feature>
<dbReference type="PRINTS" id="PR00147">
    <property type="entry name" value="DNAPHOTLYASE"/>
</dbReference>
<dbReference type="Gene3D" id="1.10.579.10">
    <property type="entry name" value="DNA Cyclobutane Dipyrimidine Photolyase, subunit A, domain 3"/>
    <property type="match status" value="1"/>
</dbReference>
<dbReference type="SUPFAM" id="SSF52425">
    <property type="entry name" value="Cryptochrome/photolyase, N-terminal domain"/>
    <property type="match status" value="1"/>
</dbReference>
<dbReference type="Proteomes" id="UP000626109">
    <property type="component" value="Unassembled WGS sequence"/>
</dbReference>
<dbReference type="InterPro" id="IPR005101">
    <property type="entry name" value="Cryptochr/Photolyase_FAD-bd"/>
</dbReference>
<dbReference type="PANTHER" id="PTHR11455:SF22">
    <property type="entry name" value="CRYPTOCHROME DASH"/>
    <property type="match status" value="1"/>
</dbReference>
<evidence type="ECO:0000256" key="3">
    <source>
        <dbReference type="ARBA" id="ARBA00022827"/>
    </source>
</evidence>
<evidence type="ECO:0000256" key="6">
    <source>
        <dbReference type="SAM" id="MobiDB-lite"/>
    </source>
</evidence>
<evidence type="ECO:0000313" key="8">
    <source>
        <dbReference type="EMBL" id="CAE8716070.1"/>
    </source>
</evidence>
<comment type="similarity">
    <text evidence="1">Belongs to the DNA photolyase class-1 family.</text>
</comment>
<dbReference type="InterPro" id="IPR036155">
    <property type="entry name" value="Crypto/Photolyase_N_sf"/>
</dbReference>
<keyword evidence="3 4" id="KW-0274">FAD</keyword>